<comment type="caution">
    <text evidence="2">The sequence shown here is derived from an EMBL/GenBank/DDBJ whole genome shotgun (WGS) entry which is preliminary data.</text>
</comment>
<protein>
    <recommendedName>
        <fullName evidence="1">Zorya protein ZorC EH domain-containing protein</fullName>
    </recommendedName>
</protein>
<sequence length="472" mass="52319">MTTLAALLADPTTLLRRVTVRAPEPAALRREAAAITGDARTVTDPERIAVLQARVAALVLEGGIARISRRDLRESCRTFLNAPNPPARASQIGGALIQRVRETGRRPAFFALLDAYLDGFAIDDEDVRRLAQTLAQIATTWSWRPTDAWRDRIAEFDLLNPQGAPDRIAARILESTDGGRSVLQASGLDVGGRRKGGLVEAAFVSACRAVSTRKVADIEDAQSLLLVWGQEQGTLTFPRAWPDLVRACLLPWATREPTDAHKVMLVEGLERLGGGDPRIPGRGRWSVIASEAPDAHAILMRWLTKASVMQFLEIVDRSLRDGDARRMWSYRRAFWTSYLLSESGARIDQAWVAFGSEGARLARAVAHETGDRSLSVFGEQSEKSSQHAALLVRIGDLLIVDWSHSAKYNVWRRGEGGPALFRQTYLPGALDSAPLRESHHAPANYTWQKRLAFIIEGKRYSTEKPSWRPRRV</sequence>
<proteinExistence type="predicted"/>
<name>A0ABS7PQV2_9SPHN</name>
<dbReference type="RefSeq" id="WP_222990469.1">
    <property type="nucleotide sequence ID" value="NZ_JAINVV010000006.1"/>
</dbReference>
<accession>A0ABS7PQV2</accession>
<evidence type="ECO:0000313" key="3">
    <source>
        <dbReference type="Proteomes" id="UP000706039"/>
    </source>
</evidence>
<keyword evidence="3" id="KW-1185">Reference proteome</keyword>
<feature type="domain" description="Zorya protein ZorC EH" evidence="1">
    <location>
        <begin position="76"/>
        <end position="425"/>
    </location>
</feature>
<dbReference type="Pfam" id="PF15611">
    <property type="entry name" value="EH_Signature"/>
    <property type="match status" value="1"/>
</dbReference>
<organism evidence="2 3">
    <name type="scientific">Sphingomonas colocasiae</name>
    <dbReference type="NCBI Taxonomy" id="1848973"/>
    <lineage>
        <taxon>Bacteria</taxon>
        <taxon>Pseudomonadati</taxon>
        <taxon>Pseudomonadota</taxon>
        <taxon>Alphaproteobacteria</taxon>
        <taxon>Sphingomonadales</taxon>
        <taxon>Sphingomonadaceae</taxon>
        <taxon>Sphingomonas</taxon>
    </lineage>
</organism>
<dbReference type="Proteomes" id="UP000706039">
    <property type="component" value="Unassembled WGS sequence"/>
</dbReference>
<gene>
    <name evidence="2" type="ORF">K7G82_13700</name>
</gene>
<dbReference type="InterPro" id="IPR028943">
    <property type="entry name" value="ZorC_EH_Signature_dom"/>
</dbReference>
<reference evidence="2 3" key="1">
    <citation type="submission" date="2021-08" db="EMBL/GenBank/DDBJ databases">
        <authorList>
            <person name="Tuo L."/>
        </authorList>
    </citation>
    <scope>NUCLEOTIDE SEQUENCE [LARGE SCALE GENOMIC DNA]</scope>
    <source>
        <strain evidence="2 3">JCM 31229</strain>
    </source>
</reference>
<evidence type="ECO:0000313" key="2">
    <source>
        <dbReference type="EMBL" id="MBY8823354.1"/>
    </source>
</evidence>
<dbReference type="EMBL" id="JAINVV010000006">
    <property type="protein sequence ID" value="MBY8823354.1"/>
    <property type="molecule type" value="Genomic_DNA"/>
</dbReference>
<evidence type="ECO:0000259" key="1">
    <source>
        <dbReference type="Pfam" id="PF15611"/>
    </source>
</evidence>